<proteinExistence type="predicted"/>
<reference evidence="3 4" key="1">
    <citation type="submission" date="2019-10" db="EMBL/GenBank/DDBJ databases">
        <title>The completed genome of Lactobacillus harbinensis M1.</title>
        <authorList>
            <person name="Zheng Y."/>
        </authorList>
    </citation>
    <scope>NUCLEOTIDE SEQUENCE [LARGE SCALE GENOMIC DNA]</scope>
    <source>
        <strain evidence="3 4">M1</strain>
    </source>
</reference>
<keyword evidence="1" id="KW-0812">Transmembrane</keyword>
<dbReference type="KEGG" id="lhb:D1010_11395"/>
<dbReference type="EMBL" id="CP045143">
    <property type="protein sequence ID" value="QFR23952.1"/>
    <property type="molecule type" value="Genomic_DNA"/>
</dbReference>
<dbReference type="Pfam" id="PF12459">
    <property type="entry name" value="DltX"/>
    <property type="match status" value="1"/>
</dbReference>
<dbReference type="InterPro" id="IPR021008">
    <property type="entry name" value="DltX"/>
</dbReference>
<keyword evidence="5" id="KW-1185">Reference proteome</keyword>
<dbReference type="GeneID" id="78509430"/>
<evidence type="ECO:0000313" key="5">
    <source>
        <dbReference type="Proteomes" id="UP001330016"/>
    </source>
</evidence>
<dbReference type="Proteomes" id="UP001330016">
    <property type="component" value="Unassembled WGS sequence"/>
</dbReference>
<dbReference type="RefSeq" id="WP_063515765.1">
    <property type="nucleotide sequence ID" value="NZ_CAUFDJ010000003.1"/>
</dbReference>
<protein>
    <submittedName>
        <fullName evidence="3">Teichoic acid D-Ala incorporation-associated protein DltX</fullName>
    </submittedName>
</protein>
<feature type="transmembrane region" description="Helical" evidence="1">
    <location>
        <begin position="12"/>
        <end position="34"/>
    </location>
</feature>
<organism evidence="3 4">
    <name type="scientific">Schleiferilactobacillus harbinensis</name>
    <dbReference type="NCBI Taxonomy" id="304207"/>
    <lineage>
        <taxon>Bacteria</taxon>
        <taxon>Bacillati</taxon>
        <taxon>Bacillota</taxon>
        <taxon>Bacilli</taxon>
        <taxon>Lactobacillales</taxon>
        <taxon>Lactobacillaceae</taxon>
        <taxon>Schleiferilactobacillus</taxon>
    </lineage>
</organism>
<evidence type="ECO:0000313" key="2">
    <source>
        <dbReference type="EMBL" id="MEE6715021.1"/>
    </source>
</evidence>
<evidence type="ECO:0000313" key="3">
    <source>
        <dbReference type="EMBL" id="QFR23952.1"/>
    </source>
</evidence>
<dbReference type="AlphaFoldDB" id="A0A5P8M619"/>
<sequence length="49" mass="5999">MKAQWLALWHRPVFQFVVKTVFYFIIILVLTYLYSYSGVNNSKFIYNEF</sequence>
<dbReference type="Proteomes" id="UP000326779">
    <property type="component" value="Chromosome"/>
</dbReference>
<reference evidence="2 5" key="2">
    <citation type="submission" date="2023-02" db="EMBL/GenBank/DDBJ databases">
        <title>The predominant lactic acid bacteria and yeasts involved in the spontaneous fermentation of millet during the production of the traditional porridge Hausa koko in Ghana.</title>
        <authorList>
            <person name="Atter A."/>
            <person name="Diaz M."/>
        </authorList>
    </citation>
    <scope>NUCLEOTIDE SEQUENCE [LARGE SCALE GENOMIC DNA]</scope>
    <source>
        <strain evidence="2 5">FI11640</strain>
    </source>
</reference>
<evidence type="ECO:0000313" key="4">
    <source>
        <dbReference type="Proteomes" id="UP000326779"/>
    </source>
</evidence>
<name>A0A5P8M619_9LACO</name>
<evidence type="ECO:0000256" key="1">
    <source>
        <dbReference type="SAM" id="Phobius"/>
    </source>
</evidence>
<keyword evidence="1" id="KW-0472">Membrane</keyword>
<accession>A0A5P8M619</accession>
<keyword evidence="1" id="KW-1133">Transmembrane helix</keyword>
<dbReference type="EMBL" id="JAQSGK010000007">
    <property type="protein sequence ID" value="MEE6715021.1"/>
    <property type="molecule type" value="Genomic_DNA"/>
</dbReference>
<gene>
    <name evidence="3" type="primary">dltX</name>
    <name evidence="3" type="ORF">D1010_11395</name>
    <name evidence="2" type="ORF">PS435_04030</name>
</gene>